<sequence length="212" mass="23617">MSSSQKQYTCAEVLPGYWIDGRGVLTPDAQVKPIDKDRDALVGEIVEKAISLNSALAEFKGSVFGDIQAHIDLAAEKYGVIKGGKKGNVTLYTYDGRYKVQRAIQERIAFDERLQAAKSLVDACLMDWTEGSRPEIRALIDEAFQVDKEGEVSTGRILRLLRLDIEDSRWQSAMEAVKDAIKVVGSKQYIRVFERVGDSDQYRPISLDLAAV</sequence>
<dbReference type="EMBL" id="UFXZ01000001">
    <property type="protein sequence ID" value="STC84348.1"/>
    <property type="molecule type" value="Genomic_DNA"/>
</dbReference>
<name>A0A376DHJ1_9GAMM</name>
<accession>A0A376DHJ1</accession>
<evidence type="ECO:0000313" key="2">
    <source>
        <dbReference type="EMBL" id="STC89515.1"/>
    </source>
</evidence>
<evidence type="ECO:0000313" key="3">
    <source>
        <dbReference type="Proteomes" id="UP000255248"/>
    </source>
</evidence>
<dbReference type="InterPro" id="IPR021505">
    <property type="entry name" value="Phage_B3_Orf6"/>
</dbReference>
<reference evidence="2 3" key="1">
    <citation type="submission" date="2018-06" db="EMBL/GenBank/DDBJ databases">
        <authorList>
            <consortium name="Pathogen Informatics"/>
            <person name="Doyle S."/>
        </authorList>
    </citation>
    <scope>NUCLEOTIDE SEQUENCE [LARGE SCALE GENOMIC DNA]</scope>
    <source>
        <strain evidence="2 3">NCTC12121</strain>
    </source>
</reference>
<dbReference type="Proteomes" id="UP000255248">
    <property type="component" value="Unassembled WGS sequence"/>
</dbReference>
<dbReference type="Pfam" id="PF11363">
    <property type="entry name" value="DUF3164"/>
    <property type="match status" value="1"/>
</dbReference>
<dbReference type="RefSeq" id="WP_024525024.1">
    <property type="nucleotide sequence ID" value="NZ_CP065626.1"/>
</dbReference>
<dbReference type="OrthoDB" id="7554786at2"/>
<proteinExistence type="predicted"/>
<dbReference type="AlphaFoldDB" id="A0A376DHJ1"/>
<gene>
    <name evidence="1" type="ORF">NCTC12121_00523</name>
    <name evidence="2" type="ORF">NCTC12121_02223</name>
</gene>
<organism evidence="2 3">
    <name type="scientific">Edwardsiella hoshinae</name>
    <dbReference type="NCBI Taxonomy" id="93378"/>
    <lineage>
        <taxon>Bacteria</taxon>
        <taxon>Pseudomonadati</taxon>
        <taxon>Pseudomonadota</taxon>
        <taxon>Gammaproteobacteria</taxon>
        <taxon>Enterobacterales</taxon>
        <taxon>Hafniaceae</taxon>
        <taxon>Edwardsiella</taxon>
    </lineage>
</organism>
<protein>
    <submittedName>
        <fullName evidence="2">Protein of uncharacterized function (DUF3164)</fullName>
    </submittedName>
</protein>
<evidence type="ECO:0000313" key="1">
    <source>
        <dbReference type="EMBL" id="STC84348.1"/>
    </source>
</evidence>
<dbReference type="EMBL" id="UFXZ01000001">
    <property type="protein sequence ID" value="STC89515.1"/>
    <property type="molecule type" value="Genomic_DNA"/>
</dbReference>